<dbReference type="EMBL" id="BTTX01000024">
    <property type="protein sequence ID" value="GMU11557.1"/>
    <property type="molecule type" value="Genomic_DNA"/>
</dbReference>
<dbReference type="InterPro" id="IPR052909">
    <property type="entry name" value="Transposase_6_like"/>
</dbReference>
<dbReference type="Proteomes" id="UP001342631">
    <property type="component" value="Unassembled WGS sequence"/>
</dbReference>
<comment type="caution">
    <text evidence="3">The sequence shown here is derived from an EMBL/GenBank/DDBJ whole genome shotgun (WGS) entry which is preliminary data.</text>
</comment>
<evidence type="ECO:0000313" key="4">
    <source>
        <dbReference type="Proteomes" id="UP001342631"/>
    </source>
</evidence>
<feature type="domain" description="Insertion element IS402-like" evidence="2">
    <location>
        <begin position="6"/>
        <end position="79"/>
    </location>
</feature>
<protein>
    <recommendedName>
        <fullName evidence="2">Insertion element IS402-like domain-containing protein</fullName>
    </recommendedName>
</protein>
<reference evidence="3 4" key="1">
    <citation type="journal article" date="2024" name="Arch. Microbiol.">
        <title>Corallococcus caeni sp. nov., a novel myxobacterium isolated from activated sludge.</title>
        <authorList>
            <person name="Tomita S."/>
            <person name="Nakai R."/>
            <person name="Kuroda K."/>
            <person name="Kurashita H."/>
            <person name="Hatamoto M."/>
            <person name="Yamaguchi T."/>
            <person name="Narihiro T."/>
        </authorList>
    </citation>
    <scope>NUCLEOTIDE SEQUENCE [LARGE SCALE GENOMIC DNA]</scope>
    <source>
        <strain evidence="3 4">NO1</strain>
    </source>
</reference>
<keyword evidence="4" id="KW-1185">Reference proteome</keyword>
<sequence>MERGELTDEQWERLAPLLPPQRPAVGRPNKDHRLVVEGICWALRTGTPWRDVPRERFGSWKTLTSRFYRWQESGVWKRVLRRLQAEAHEDGGLDWTLHYVDASVVRAHQHAAGARGTPVKGGRLKRSAKVRVGSQPSCMSGPKDEAGRSSSH</sequence>
<feature type="compositionally biased region" description="Basic and acidic residues" evidence="1">
    <location>
        <begin position="142"/>
        <end position="152"/>
    </location>
</feature>
<evidence type="ECO:0000313" key="3">
    <source>
        <dbReference type="EMBL" id="GMU11557.1"/>
    </source>
</evidence>
<dbReference type="InterPro" id="IPR025161">
    <property type="entry name" value="IS402-like_dom"/>
</dbReference>
<dbReference type="PANTHER" id="PTHR46637">
    <property type="entry name" value="TIS1421-TRANSPOSASE PROTEIN A"/>
    <property type="match status" value="1"/>
</dbReference>
<evidence type="ECO:0000256" key="1">
    <source>
        <dbReference type="SAM" id="MobiDB-lite"/>
    </source>
</evidence>
<evidence type="ECO:0000259" key="2">
    <source>
        <dbReference type="Pfam" id="PF13340"/>
    </source>
</evidence>
<dbReference type="NCBIfam" id="NF033580">
    <property type="entry name" value="transpos_IS5_3"/>
    <property type="match status" value="1"/>
</dbReference>
<name>A0ABQ6R5R9_9BACT</name>
<organism evidence="3 4">
    <name type="scientific">Corallococcus caeni</name>
    <dbReference type="NCBI Taxonomy" id="3082388"/>
    <lineage>
        <taxon>Bacteria</taxon>
        <taxon>Pseudomonadati</taxon>
        <taxon>Myxococcota</taxon>
        <taxon>Myxococcia</taxon>
        <taxon>Myxococcales</taxon>
        <taxon>Cystobacterineae</taxon>
        <taxon>Myxococcaceae</taxon>
        <taxon>Corallococcus</taxon>
    </lineage>
</organism>
<gene>
    <name evidence="3" type="ORF">ASNO1_78110</name>
</gene>
<dbReference type="Pfam" id="PF13340">
    <property type="entry name" value="DUF4096"/>
    <property type="match status" value="1"/>
</dbReference>
<feature type="region of interest" description="Disordered" evidence="1">
    <location>
        <begin position="111"/>
        <end position="152"/>
    </location>
</feature>
<proteinExistence type="predicted"/>
<accession>A0ABQ6R5R9</accession>
<dbReference type="PANTHER" id="PTHR46637:SF1">
    <property type="entry name" value="BLL5188 PROTEIN"/>
    <property type="match status" value="1"/>
</dbReference>